<sequence>MSTEGDRPVDRPADSRGPAGGPAGGGHHASPRARTRIREARRTVKPPAALTARERLGRWFTEACAGCGVAVGGEHEDLCDWATCLTTGDQRLMCGDRCGGCGQDVWTGADHGTAEAIEFGWYGRFTDRDAEGRESGSWVRCGPDDPDASPDTGRALQEADWDPQALRWRLIRKNCPHCSVPVGAGHDARCSWAVCLATGARRWLACRGRCGTGCGQDAWTGVDPTESAAADFGWWCEPVDPSSRDHGPASPQGDGRADPQAEAGQPRWAPCLPGTPGARADVARVEAHAVWDAAARRWCLSEPQDTAWTPPLPPTADQEGDDDQEEEPAMDAGTDTTTETRPRPRRRGRATAGAGEEMAGHGELVEAPRIAAAVDDDGGEHEVEAAGWTHTLAWLAGLAFGDLAVLTVPALWNAPRSSLADLQRYAKDGDWCEPDSRWLRLAGLAYFWLFAVWVCGALDLVDRLVQRPGRLGVAGLLGLIVWLVLR</sequence>
<reference evidence="3 4" key="1">
    <citation type="submission" date="2010-10" db="EMBL/GenBank/DDBJ databases">
        <title>Complete sequence of Frankia sp. EuI1c.</title>
        <authorList>
            <consortium name="US DOE Joint Genome Institute"/>
            <person name="Lucas S."/>
            <person name="Copeland A."/>
            <person name="Lapidus A."/>
            <person name="Cheng J.-F."/>
            <person name="Bruce D."/>
            <person name="Goodwin L."/>
            <person name="Pitluck S."/>
            <person name="Chertkov O."/>
            <person name="Detter J.C."/>
            <person name="Han C."/>
            <person name="Tapia R."/>
            <person name="Land M."/>
            <person name="Hauser L."/>
            <person name="Jeffries C."/>
            <person name="Kyrpides N."/>
            <person name="Ivanova N."/>
            <person name="Mikhailova N."/>
            <person name="Beauchemin N."/>
            <person name="Sen A."/>
            <person name="Sur S.A."/>
            <person name="Gtari M."/>
            <person name="Wall L."/>
            <person name="Tisa L."/>
            <person name="Woyke T."/>
        </authorList>
    </citation>
    <scope>NUCLEOTIDE SEQUENCE [LARGE SCALE GENOMIC DNA]</scope>
    <source>
        <strain evidence="4">DSM 45817 / CECT 9037 / EuI1c</strain>
    </source>
</reference>
<proteinExistence type="predicted"/>
<dbReference type="HOGENOM" id="CLU_561130_0_0_11"/>
<dbReference type="STRING" id="298654.FraEuI1c_5824"/>
<keyword evidence="2" id="KW-0812">Transmembrane</keyword>
<evidence type="ECO:0000256" key="1">
    <source>
        <dbReference type="SAM" id="MobiDB-lite"/>
    </source>
</evidence>
<evidence type="ECO:0000313" key="4">
    <source>
        <dbReference type="Proteomes" id="UP000002484"/>
    </source>
</evidence>
<feature type="region of interest" description="Disordered" evidence="1">
    <location>
        <begin position="1"/>
        <end position="47"/>
    </location>
</feature>
<dbReference type="Proteomes" id="UP000002484">
    <property type="component" value="Chromosome"/>
</dbReference>
<dbReference type="InParanoid" id="E3IX36"/>
<accession>E3IX36</accession>
<feature type="compositionally biased region" description="Acidic residues" evidence="1">
    <location>
        <begin position="318"/>
        <end position="329"/>
    </location>
</feature>
<feature type="compositionally biased region" description="Gly residues" evidence="1">
    <location>
        <begin position="18"/>
        <end position="27"/>
    </location>
</feature>
<dbReference type="EMBL" id="CP002299">
    <property type="protein sequence ID" value="ADP83808.1"/>
    <property type="molecule type" value="Genomic_DNA"/>
</dbReference>
<feature type="region of interest" description="Disordered" evidence="1">
    <location>
        <begin position="302"/>
        <end position="359"/>
    </location>
</feature>
<keyword evidence="2" id="KW-1133">Transmembrane helix</keyword>
<dbReference type="KEGG" id="fri:FraEuI1c_5824"/>
<keyword evidence="2" id="KW-0472">Membrane</keyword>
<feature type="compositionally biased region" description="Basic and acidic residues" evidence="1">
    <location>
        <begin position="1"/>
        <end position="14"/>
    </location>
</feature>
<name>E3IX36_PSEI1</name>
<evidence type="ECO:0000313" key="3">
    <source>
        <dbReference type="EMBL" id="ADP83808.1"/>
    </source>
</evidence>
<evidence type="ECO:0000256" key="2">
    <source>
        <dbReference type="SAM" id="Phobius"/>
    </source>
</evidence>
<dbReference type="AlphaFoldDB" id="E3IX36"/>
<feature type="compositionally biased region" description="Low complexity" evidence="1">
    <location>
        <begin position="330"/>
        <end position="339"/>
    </location>
</feature>
<gene>
    <name evidence="3" type="ordered locus">FraEuI1c_5824</name>
</gene>
<feature type="transmembrane region" description="Helical" evidence="2">
    <location>
        <begin position="468"/>
        <end position="485"/>
    </location>
</feature>
<feature type="region of interest" description="Disordered" evidence="1">
    <location>
        <begin position="235"/>
        <end position="275"/>
    </location>
</feature>
<feature type="region of interest" description="Disordered" evidence="1">
    <location>
        <begin position="134"/>
        <end position="155"/>
    </location>
</feature>
<keyword evidence="4" id="KW-1185">Reference proteome</keyword>
<protein>
    <submittedName>
        <fullName evidence="3">Uncharacterized protein</fullName>
    </submittedName>
</protein>
<organism evidence="3 4">
    <name type="scientific">Pseudofrankia inefficax (strain DSM 45817 / CECT 9037 / DDB 130130 / EuI1c)</name>
    <name type="common">Frankia inefficax</name>
    <dbReference type="NCBI Taxonomy" id="298654"/>
    <lineage>
        <taxon>Bacteria</taxon>
        <taxon>Bacillati</taxon>
        <taxon>Actinomycetota</taxon>
        <taxon>Actinomycetes</taxon>
        <taxon>Frankiales</taxon>
        <taxon>Frankiaceae</taxon>
        <taxon>Pseudofrankia</taxon>
    </lineage>
</organism>
<feature type="transmembrane region" description="Helical" evidence="2">
    <location>
        <begin position="438"/>
        <end position="461"/>
    </location>
</feature>